<reference evidence="2 3" key="1">
    <citation type="submission" date="2024-10" db="EMBL/GenBank/DDBJ databases">
        <title>Updated reference genomes for cyclostephanoid diatoms.</title>
        <authorList>
            <person name="Roberts W.R."/>
            <person name="Alverson A.J."/>
        </authorList>
    </citation>
    <scope>NUCLEOTIDE SEQUENCE [LARGE SCALE GENOMIC DNA]</scope>
    <source>
        <strain evidence="2 3">AJA276-08</strain>
    </source>
</reference>
<keyword evidence="1" id="KW-1133">Transmembrane helix</keyword>
<name>A0ABD3NC95_9STRA</name>
<feature type="transmembrane region" description="Helical" evidence="1">
    <location>
        <begin position="265"/>
        <end position="287"/>
    </location>
</feature>
<keyword evidence="1" id="KW-0812">Transmembrane</keyword>
<dbReference type="EMBL" id="JALLAZ020001592">
    <property type="protein sequence ID" value="KAL3771921.1"/>
    <property type="molecule type" value="Genomic_DNA"/>
</dbReference>
<evidence type="ECO:0000256" key="1">
    <source>
        <dbReference type="SAM" id="Phobius"/>
    </source>
</evidence>
<evidence type="ECO:0000313" key="3">
    <source>
        <dbReference type="Proteomes" id="UP001530315"/>
    </source>
</evidence>
<gene>
    <name evidence="2" type="ORF">ACHAW5_008034</name>
</gene>
<proteinExistence type="predicted"/>
<accession>A0ABD3NC95</accession>
<evidence type="ECO:0000313" key="2">
    <source>
        <dbReference type="EMBL" id="KAL3771921.1"/>
    </source>
</evidence>
<organism evidence="2 3">
    <name type="scientific">Stephanodiscus triporus</name>
    <dbReference type="NCBI Taxonomy" id="2934178"/>
    <lineage>
        <taxon>Eukaryota</taxon>
        <taxon>Sar</taxon>
        <taxon>Stramenopiles</taxon>
        <taxon>Ochrophyta</taxon>
        <taxon>Bacillariophyta</taxon>
        <taxon>Coscinodiscophyceae</taxon>
        <taxon>Thalassiosirophycidae</taxon>
        <taxon>Stephanodiscales</taxon>
        <taxon>Stephanodiscaceae</taxon>
        <taxon>Stephanodiscus</taxon>
    </lineage>
</organism>
<dbReference type="Proteomes" id="UP001530315">
    <property type="component" value="Unassembled WGS sequence"/>
</dbReference>
<sequence length="374" mass="40927">MGGSCDERPPPPLRIVLGAFDSSSKSEPTTLAAAAGETPAVYILGTSYFATPRLGASTGNRRSVLRLNKDGRVPMEDRKGPLDHFKPKSLMLSTVRVTAINISTTLSNYFSDQLSFEQKIEEMVDSGAITSVEADEKNEEWESQEWKLRMDALPKKIGFGLIRFHACTALMRFYEFVVARYVLRVDGDVVTNAFVPAAANSSNFSQEHAIDVMDKLTRDPFQASLRTSQILHKQEHANGKVISSTSGTETTTSRELAKRMFSTCIWANIIPFLAELTVQQGVLIYGYGAYYMRRKKREAATEAGESECEEGEDKHDESAYALSLFFRSCHLTVARSASWFVASAGGAVGSVVLPGWGTVFGIQAGDAVAGALFD</sequence>
<protein>
    <submittedName>
        <fullName evidence="2">Uncharacterized protein</fullName>
    </submittedName>
</protein>
<keyword evidence="3" id="KW-1185">Reference proteome</keyword>
<keyword evidence="1" id="KW-0472">Membrane</keyword>
<dbReference type="AlphaFoldDB" id="A0ABD3NC95"/>
<comment type="caution">
    <text evidence="2">The sequence shown here is derived from an EMBL/GenBank/DDBJ whole genome shotgun (WGS) entry which is preliminary data.</text>
</comment>